<keyword evidence="7" id="KW-1185">Reference proteome</keyword>
<comment type="function">
    <text evidence="5">Part of the twin-arginine translocation (Tat) system that transports large folded proteins containing a characteristic twin-arginine motif in their signal peptide across membranes. Together with TatB, TatC is part of a receptor directly interacting with Tat signal peptides.</text>
</comment>
<evidence type="ECO:0000256" key="5">
    <source>
        <dbReference type="HAMAP-Rule" id="MF_00902"/>
    </source>
</evidence>
<keyword evidence="2 5" id="KW-0812">Transmembrane</keyword>
<feature type="transmembrane region" description="Helical" evidence="5">
    <location>
        <begin position="179"/>
        <end position="205"/>
    </location>
</feature>
<keyword evidence="5" id="KW-1003">Cell membrane</keyword>
<feature type="transmembrane region" description="Helical" evidence="5">
    <location>
        <begin position="31"/>
        <end position="49"/>
    </location>
</feature>
<reference evidence="7" key="1">
    <citation type="journal article" date="2019" name="Int. J. Syst. Evol. Microbiol.">
        <title>The Global Catalogue of Microorganisms (GCM) 10K type strain sequencing project: providing services to taxonomists for standard genome sequencing and annotation.</title>
        <authorList>
            <consortium name="The Broad Institute Genomics Platform"/>
            <consortium name="The Broad Institute Genome Sequencing Center for Infectious Disease"/>
            <person name="Wu L."/>
            <person name="Ma J."/>
        </authorList>
    </citation>
    <scope>NUCLEOTIDE SEQUENCE [LARGE SCALE GENOMIC DNA]</scope>
    <source>
        <strain evidence="7">CGMCC-1.15741</strain>
    </source>
</reference>
<organism evidence="6 7">
    <name type="scientific">Ponticaulis profundi</name>
    <dbReference type="NCBI Taxonomy" id="2665222"/>
    <lineage>
        <taxon>Bacteria</taxon>
        <taxon>Pseudomonadati</taxon>
        <taxon>Pseudomonadota</taxon>
        <taxon>Alphaproteobacteria</taxon>
        <taxon>Hyphomonadales</taxon>
        <taxon>Hyphomonadaceae</taxon>
        <taxon>Ponticaulis</taxon>
    </lineage>
</organism>
<feature type="transmembrane region" description="Helical" evidence="5">
    <location>
        <begin position="240"/>
        <end position="258"/>
    </location>
</feature>
<evidence type="ECO:0000313" key="6">
    <source>
        <dbReference type="EMBL" id="MFC6199835.1"/>
    </source>
</evidence>
<sequence>MTRKIEADDEQEVENSTAPLLQHLYELRSRLIWSLLALAGGTILCFVFAEPLYNLLLTPLVRVAEIERGDATFRLIYTGPLEVFFAQLKLALFAGIFVAFPAIAWQVYSFVAPGLYKNERRAFLPFLISAPALFVTGAVFVYIVMLPLISQFALSFEQEARDGVAAIESQIRVSEYLSLVMALMLAFGLSFQLPVVVSLLGKAGLVSAGTLRTGRKYAAVAILAFAAFFTPPDIISQVMLAVPVMILYEISIWCVVMIERAREREDAEREGEE</sequence>
<dbReference type="PROSITE" id="PS01218">
    <property type="entry name" value="TATC"/>
    <property type="match status" value="1"/>
</dbReference>
<keyword evidence="5" id="KW-0653">Protein transport</keyword>
<dbReference type="PANTHER" id="PTHR30371">
    <property type="entry name" value="SEC-INDEPENDENT PROTEIN TRANSLOCASE PROTEIN TATC"/>
    <property type="match status" value="1"/>
</dbReference>
<dbReference type="InterPro" id="IPR002033">
    <property type="entry name" value="TatC"/>
</dbReference>
<keyword evidence="5" id="KW-0813">Transport</keyword>
<gene>
    <name evidence="5 6" type="primary">tatC</name>
    <name evidence="6" type="ORF">ACFQDM_17290</name>
</gene>
<keyword evidence="3 5" id="KW-1133">Transmembrane helix</keyword>
<name>A0ABW1SDU3_9PROT</name>
<dbReference type="PRINTS" id="PR01840">
    <property type="entry name" value="TATCFAMILY"/>
</dbReference>
<dbReference type="NCBIfam" id="TIGR00945">
    <property type="entry name" value="tatC"/>
    <property type="match status" value="1"/>
</dbReference>
<dbReference type="RefSeq" id="WP_377381348.1">
    <property type="nucleotide sequence ID" value="NZ_JBHSSW010000066.1"/>
</dbReference>
<dbReference type="Proteomes" id="UP001596303">
    <property type="component" value="Unassembled WGS sequence"/>
</dbReference>
<protein>
    <recommendedName>
        <fullName evidence="5">Sec-independent protein translocase protein TatC</fullName>
    </recommendedName>
</protein>
<evidence type="ECO:0000256" key="4">
    <source>
        <dbReference type="ARBA" id="ARBA00023136"/>
    </source>
</evidence>
<keyword evidence="5" id="KW-0811">Translocation</keyword>
<dbReference type="InterPro" id="IPR019820">
    <property type="entry name" value="Sec-indep_translocase_CS"/>
</dbReference>
<comment type="caution">
    <text evidence="6">The sequence shown here is derived from an EMBL/GenBank/DDBJ whole genome shotgun (WGS) entry which is preliminary data.</text>
</comment>
<evidence type="ECO:0000256" key="3">
    <source>
        <dbReference type="ARBA" id="ARBA00022989"/>
    </source>
</evidence>
<feature type="transmembrane region" description="Helical" evidence="5">
    <location>
        <begin position="90"/>
        <end position="111"/>
    </location>
</feature>
<dbReference type="EMBL" id="JBHSSW010000066">
    <property type="protein sequence ID" value="MFC6199835.1"/>
    <property type="molecule type" value="Genomic_DNA"/>
</dbReference>
<feature type="transmembrane region" description="Helical" evidence="5">
    <location>
        <begin position="123"/>
        <end position="145"/>
    </location>
</feature>
<comment type="similarity">
    <text evidence="5">Belongs to the TatC family.</text>
</comment>
<dbReference type="Pfam" id="PF00902">
    <property type="entry name" value="TatC"/>
    <property type="match status" value="1"/>
</dbReference>
<evidence type="ECO:0000256" key="1">
    <source>
        <dbReference type="ARBA" id="ARBA00004141"/>
    </source>
</evidence>
<dbReference type="HAMAP" id="MF_00902">
    <property type="entry name" value="TatC"/>
    <property type="match status" value="1"/>
</dbReference>
<feature type="transmembrane region" description="Helical" evidence="5">
    <location>
        <begin position="217"/>
        <end position="234"/>
    </location>
</feature>
<comment type="subunit">
    <text evidence="5">The Tat system comprises two distinct complexes: a TatABC complex, containing multiple copies of TatA, TatB and TatC subunits, and a separate TatA complex, containing only TatA subunits. Substrates initially bind to the TatABC complex, which probably triggers association of the separate TatA complex to form the active translocon.</text>
</comment>
<accession>A0ABW1SDU3</accession>
<comment type="subcellular location">
    <subcellularLocation>
        <location evidence="5">Cell membrane</location>
        <topology evidence="5">Multi-pass membrane protein</topology>
    </subcellularLocation>
    <subcellularLocation>
        <location evidence="1">Membrane</location>
        <topology evidence="1">Multi-pass membrane protein</topology>
    </subcellularLocation>
</comment>
<dbReference type="PANTHER" id="PTHR30371:SF0">
    <property type="entry name" value="SEC-INDEPENDENT PROTEIN TRANSLOCASE PROTEIN TATC, CHLOROPLASTIC-RELATED"/>
    <property type="match status" value="1"/>
</dbReference>
<evidence type="ECO:0000256" key="2">
    <source>
        <dbReference type="ARBA" id="ARBA00022692"/>
    </source>
</evidence>
<proteinExistence type="inferred from homology"/>
<keyword evidence="4 5" id="KW-0472">Membrane</keyword>
<evidence type="ECO:0000313" key="7">
    <source>
        <dbReference type="Proteomes" id="UP001596303"/>
    </source>
</evidence>